<comment type="subcellular location">
    <subcellularLocation>
        <location evidence="1">Membrane</location>
        <topology evidence="1">Multi-pass membrane protein</topology>
    </subcellularLocation>
</comment>
<dbReference type="AlphaFoldDB" id="A0A8J5LUS4"/>
<dbReference type="InterPro" id="IPR045262">
    <property type="entry name" value="STP/PLT_plant"/>
</dbReference>
<dbReference type="PROSITE" id="PS00217">
    <property type="entry name" value="SUGAR_TRANSPORT_2"/>
    <property type="match status" value="1"/>
</dbReference>
<dbReference type="GO" id="GO:0016020">
    <property type="term" value="C:membrane"/>
    <property type="evidence" value="ECO:0007669"/>
    <property type="project" value="UniProtKB-SubCell"/>
</dbReference>
<dbReference type="EMBL" id="JACMSC010000001">
    <property type="protein sequence ID" value="KAG6535998.1"/>
    <property type="molecule type" value="Genomic_DNA"/>
</dbReference>
<evidence type="ECO:0000256" key="5">
    <source>
        <dbReference type="ARBA" id="ARBA00022692"/>
    </source>
</evidence>
<evidence type="ECO:0000256" key="4">
    <source>
        <dbReference type="ARBA" id="ARBA00022597"/>
    </source>
</evidence>
<feature type="transmembrane region" description="Helical" evidence="10">
    <location>
        <begin position="292"/>
        <end position="315"/>
    </location>
</feature>
<proteinExistence type="inferred from homology"/>
<evidence type="ECO:0000259" key="11">
    <source>
        <dbReference type="PROSITE" id="PS50850"/>
    </source>
</evidence>
<evidence type="ECO:0000256" key="8">
    <source>
        <dbReference type="ARBA" id="ARBA00023136"/>
    </source>
</evidence>
<evidence type="ECO:0000256" key="9">
    <source>
        <dbReference type="RuleBase" id="RU003346"/>
    </source>
</evidence>
<name>A0A8J5LUS4_ZINOF</name>
<dbReference type="InterPro" id="IPR005828">
    <property type="entry name" value="MFS_sugar_transport-like"/>
</dbReference>
<keyword evidence="4" id="KW-0762">Sugar transport</keyword>
<dbReference type="Proteomes" id="UP000734854">
    <property type="component" value="Unassembled WGS sequence"/>
</dbReference>
<comment type="caution">
    <text evidence="12">The sequence shown here is derived from an EMBL/GenBank/DDBJ whole genome shotgun (WGS) entry which is preliminary data.</text>
</comment>
<gene>
    <name evidence="12" type="ORF">ZIOFF_001035</name>
</gene>
<organism evidence="12 13">
    <name type="scientific">Zingiber officinale</name>
    <name type="common">Ginger</name>
    <name type="synonym">Amomum zingiber</name>
    <dbReference type="NCBI Taxonomy" id="94328"/>
    <lineage>
        <taxon>Eukaryota</taxon>
        <taxon>Viridiplantae</taxon>
        <taxon>Streptophyta</taxon>
        <taxon>Embryophyta</taxon>
        <taxon>Tracheophyta</taxon>
        <taxon>Spermatophyta</taxon>
        <taxon>Magnoliopsida</taxon>
        <taxon>Liliopsida</taxon>
        <taxon>Zingiberales</taxon>
        <taxon>Zingiberaceae</taxon>
        <taxon>Zingiber</taxon>
    </lineage>
</organism>
<dbReference type="Gene3D" id="1.20.1250.20">
    <property type="entry name" value="MFS general substrate transporter like domains"/>
    <property type="match status" value="1"/>
</dbReference>
<keyword evidence="8 10" id="KW-0472">Membrane</keyword>
<dbReference type="Pfam" id="PF00083">
    <property type="entry name" value="Sugar_tr"/>
    <property type="match status" value="1"/>
</dbReference>
<feature type="transmembrane region" description="Helical" evidence="10">
    <location>
        <begin position="231"/>
        <end position="252"/>
    </location>
</feature>
<protein>
    <recommendedName>
        <fullName evidence="11">Major facilitator superfamily (MFS) profile domain-containing protein</fullName>
    </recommendedName>
</protein>
<evidence type="ECO:0000313" key="13">
    <source>
        <dbReference type="Proteomes" id="UP000734854"/>
    </source>
</evidence>
<dbReference type="NCBIfam" id="TIGR00879">
    <property type="entry name" value="SP"/>
    <property type="match status" value="1"/>
</dbReference>
<dbReference type="PROSITE" id="PS00216">
    <property type="entry name" value="SUGAR_TRANSPORT_1"/>
    <property type="match status" value="1"/>
</dbReference>
<feature type="transmembrane region" description="Helical" evidence="10">
    <location>
        <begin position="175"/>
        <end position="194"/>
    </location>
</feature>
<comment type="similarity">
    <text evidence="2 9">Belongs to the major facilitator superfamily. Sugar transporter (TC 2.A.1.1) family.</text>
</comment>
<sequence length="607" mass="65944">MTNAFSRRPLTCALVVPNAELFFFFFFLLVSPRWPRPTPVASQVFHRRCPLLEFIIAAEASLAAFDRAANPFWQQNPKLCSGGELEQSRSQQKKMAGGGFTVDHGQADDYGGKLTASVIVTCLMAASGGLIFGYDIGISGGVTAMESFLKQFFPGILRRMEASQSDEYCVYDSQLLTAFTSSLYVAGLAASLVAGRLTRAVGRQKVMLFGGATFFVGSIINTAAVNVEMLILGRILLGFGVGFTNQATPVYLAETAPARWRGAFTAGFQLFIAVGVVVANLTNYGASHVRAWGWRLSLGLAAVPAAAIFLFSLLIPDTPSSLVARGRIDDAREALRRVRGGDADAELRAIERAVRDSAEMAQGAFRRIATRRYRPYLVMAVAIPLFQQLTGVIVIAFFSPVLFRTVGFGSDTALISAVILGVVNLVSLLISSIVVDRYGRKLLFMTGGAQMILSQVAVAWILGAAGQAALSRGHAVAVLVLLCTYSAGFGWSWGPLSWIIPGEIFPVEVRSAGQSISVAVNLGVTFLQAQIFLAMLCRFKAGTFVYYAAWVGVMTAFVAVFLPETRGVPLEAMPALWARHWYWRRFLATNDITEQMMRHYHNNKLLS</sequence>
<dbReference type="FunFam" id="1.20.1250.20:FF:000002">
    <property type="entry name" value="Sugar transport protein 13"/>
    <property type="match status" value="1"/>
</dbReference>
<keyword evidence="13" id="KW-1185">Reference proteome</keyword>
<feature type="transmembrane region" description="Helical" evidence="10">
    <location>
        <begin position="413"/>
        <end position="435"/>
    </location>
</feature>
<feature type="transmembrane region" description="Helical" evidence="10">
    <location>
        <begin position="206"/>
        <end position="225"/>
    </location>
</feature>
<dbReference type="GO" id="GO:0015145">
    <property type="term" value="F:monosaccharide transmembrane transporter activity"/>
    <property type="evidence" value="ECO:0007669"/>
    <property type="project" value="InterPro"/>
</dbReference>
<keyword evidence="6" id="KW-0769">Symport</keyword>
<dbReference type="SUPFAM" id="SSF103473">
    <property type="entry name" value="MFS general substrate transporter"/>
    <property type="match status" value="1"/>
</dbReference>
<keyword evidence="5 10" id="KW-0812">Transmembrane</keyword>
<evidence type="ECO:0000256" key="3">
    <source>
        <dbReference type="ARBA" id="ARBA00022448"/>
    </source>
</evidence>
<dbReference type="InterPro" id="IPR044778">
    <property type="entry name" value="MFS_STP/MST-like_plant"/>
</dbReference>
<dbReference type="InterPro" id="IPR036259">
    <property type="entry name" value="MFS_trans_sf"/>
</dbReference>
<keyword evidence="7 10" id="KW-1133">Transmembrane helix</keyword>
<feature type="transmembrane region" description="Helical" evidence="10">
    <location>
        <begin position="512"/>
        <end position="532"/>
    </location>
</feature>
<dbReference type="PANTHER" id="PTHR23500:SF44">
    <property type="entry name" value="SUGAR TRANSPORT PROTEIN 5"/>
    <property type="match status" value="1"/>
</dbReference>
<feature type="transmembrane region" description="Helical" evidence="10">
    <location>
        <begin position="376"/>
        <end position="401"/>
    </location>
</feature>
<feature type="transmembrane region" description="Helical" evidence="10">
    <location>
        <begin position="442"/>
        <end position="463"/>
    </location>
</feature>
<dbReference type="PROSITE" id="PS50850">
    <property type="entry name" value="MFS"/>
    <property type="match status" value="1"/>
</dbReference>
<feature type="transmembrane region" description="Helical" evidence="10">
    <location>
        <begin position="12"/>
        <end position="30"/>
    </location>
</feature>
<evidence type="ECO:0000256" key="1">
    <source>
        <dbReference type="ARBA" id="ARBA00004141"/>
    </source>
</evidence>
<dbReference type="CDD" id="cd17361">
    <property type="entry name" value="MFS_STP"/>
    <property type="match status" value="1"/>
</dbReference>
<evidence type="ECO:0000256" key="7">
    <source>
        <dbReference type="ARBA" id="ARBA00022989"/>
    </source>
</evidence>
<dbReference type="InterPro" id="IPR005829">
    <property type="entry name" value="Sugar_transporter_CS"/>
</dbReference>
<evidence type="ECO:0000313" key="12">
    <source>
        <dbReference type="EMBL" id="KAG6535998.1"/>
    </source>
</evidence>
<dbReference type="InterPro" id="IPR020846">
    <property type="entry name" value="MFS_dom"/>
</dbReference>
<evidence type="ECO:0000256" key="10">
    <source>
        <dbReference type="SAM" id="Phobius"/>
    </source>
</evidence>
<dbReference type="PANTHER" id="PTHR23500">
    <property type="entry name" value="SOLUTE CARRIER FAMILY 2, FACILITATED GLUCOSE TRANSPORTER"/>
    <property type="match status" value="1"/>
</dbReference>
<dbReference type="PRINTS" id="PR00171">
    <property type="entry name" value="SUGRTRNSPORT"/>
</dbReference>
<keyword evidence="3 9" id="KW-0813">Transport</keyword>
<reference evidence="12 13" key="1">
    <citation type="submission" date="2020-08" db="EMBL/GenBank/DDBJ databases">
        <title>Plant Genome Project.</title>
        <authorList>
            <person name="Zhang R.-G."/>
        </authorList>
    </citation>
    <scope>NUCLEOTIDE SEQUENCE [LARGE SCALE GENOMIC DNA]</scope>
    <source>
        <tissue evidence="12">Rhizome</tissue>
    </source>
</reference>
<feature type="domain" description="Major facilitator superfamily (MFS) profile" evidence="11">
    <location>
        <begin position="121"/>
        <end position="566"/>
    </location>
</feature>
<feature type="transmembrane region" description="Helical" evidence="10">
    <location>
        <begin position="544"/>
        <end position="563"/>
    </location>
</feature>
<evidence type="ECO:0000256" key="6">
    <source>
        <dbReference type="ARBA" id="ARBA00022847"/>
    </source>
</evidence>
<dbReference type="GO" id="GO:0015293">
    <property type="term" value="F:symporter activity"/>
    <property type="evidence" value="ECO:0007669"/>
    <property type="project" value="UniProtKB-KW"/>
</dbReference>
<feature type="transmembrane region" description="Helical" evidence="10">
    <location>
        <begin position="475"/>
        <end position="500"/>
    </location>
</feature>
<feature type="transmembrane region" description="Helical" evidence="10">
    <location>
        <begin position="264"/>
        <end position="286"/>
    </location>
</feature>
<evidence type="ECO:0000256" key="2">
    <source>
        <dbReference type="ARBA" id="ARBA00010992"/>
    </source>
</evidence>
<dbReference type="InterPro" id="IPR003663">
    <property type="entry name" value="Sugar/inositol_transpt"/>
</dbReference>
<accession>A0A8J5LUS4</accession>